<keyword evidence="3" id="KW-1185">Reference proteome</keyword>
<feature type="domain" description="FHA" evidence="2">
    <location>
        <begin position="28"/>
        <end position="83"/>
    </location>
</feature>
<dbReference type="Proteomes" id="UP000827889">
    <property type="component" value="Chromosome 5"/>
</dbReference>
<dbReference type="AlphaFoldDB" id="A0A8B8QUP8"/>
<dbReference type="InterPro" id="IPR050923">
    <property type="entry name" value="Cell_Proc_Reg/RNA_Proc"/>
</dbReference>
<evidence type="ECO:0000313" key="4">
    <source>
        <dbReference type="RefSeq" id="XP_030550037.2"/>
    </source>
</evidence>
<name>A0A8B8QUP8_9MYRT</name>
<dbReference type="SUPFAM" id="SSF49879">
    <property type="entry name" value="SMAD/FHA domain"/>
    <property type="match status" value="1"/>
</dbReference>
<dbReference type="SMART" id="SM00240">
    <property type="entry name" value="FHA"/>
    <property type="match status" value="1"/>
</dbReference>
<sequence>MELLSLKLHITKGPREGETLEYPPGSTVRVGRVVRGNNLTIKDAGISSKHLAIESRPDGPSGNSWILTDLGSSNGTIVNESTKVASDVPYVLRDGDSFKIGEYTAFLVKIEGCGGAVESRLRRNPRRRANERDLEKEVAGPVVESRGESVRVPKARGGKTKLPEAGGGAAARVVKSELVEASAVRGFESEGCGVELRNAGTARENSGISRVSPRRTRRRKKEEDILVAGAIVEKGLEDGVLECGEKKKDEGKERNARSRRARQAKGRNQIGDSERVERLDPVEEAQDEVMVNKENACLLNTELAHGNDEREVFVGWSPDIEQVDSVEDLGESKKSAPVEQVSGEEGGGVRSIKVEIEDDGGLEPGAGNEARSGISFGLKEPTGKSGQSPDFSKMSLREWFDYMEVYLPKQITDETEKLIAEMRMKAQRVREYVAEQKKQKEKAAS</sequence>
<evidence type="ECO:0000259" key="2">
    <source>
        <dbReference type="PROSITE" id="PS50006"/>
    </source>
</evidence>
<dbReference type="GeneID" id="115754970"/>
<proteinExistence type="predicted"/>
<dbReference type="PANTHER" id="PTHR23308">
    <property type="entry name" value="NUCLEAR INHIBITOR OF PROTEIN PHOSPHATASE-1"/>
    <property type="match status" value="1"/>
</dbReference>
<organism evidence="3 4">
    <name type="scientific">Rhodamnia argentea</name>
    <dbReference type="NCBI Taxonomy" id="178133"/>
    <lineage>
        <taxon>Eukaryota</taxon>
        <taxon>Viridiplantae</taxon>
        <taxon>Streptophyta</taxon>
        <taxon>Embryophyta</taxon>
        <taxon>Tracheophyta</taxon>
        <taxon>Spermatophyta</taxon>
        <taxon>Magnoliopsida</taxon>
        <taxon>eudicotyledons</taxon>
        <taxon>Gunneridae</taxon>
        <taxon>Pentapetalae</taxon>
        <taxon>rosids</taxon>
        <taxon>malvids</taxon>
        <taxon>Myrtales</taxon>
        <taxon>Myrtaceae</taxon>
        <taxon>Myrtoideae</taxon>
        <taxon>Myrteae</taxon>
        <taxon>Australasian group</taxon>
        <taxon>Rhodamnia</taxon>
    </lineage>
</organism>
<feature type="compositionally biased region" description="Basic and acidic residues" evidence="1">
    <location>
        <begin position="247"/>
        <end position="256"/>
    </location>
</feature>
<evidence type="ECO:0000313" key="3">
    <source>
        <dbReference type="Proteomes" id="UP000827889"/>
    </source>
</evidence>
<accession>A0A8B8QUP8</accession>
<evidence type="ECO:0000256" key="1">
    <source>
        <dbReference type="SAM" id="MobiDB-lite"/>
    </source>
</evidence>
<gene>
    <name evidence="4" type="primary">LOC115754970</name>
</gene>
<feature type="region of interest" description="Disordered" evidence="1">
    <location>
        <begin position="247"/>
        <end position="274"/>
    </location>
</feature>
<reference evidence="4" key="1">
    <citation type="submission" date="2025-08" db="UniProtKB">
        <authorList>
            <consortium name="RefSeq"/>
        </authorList>
    </citation>
    <scope>IDENTIFICATION</scope>
    <source>
        <tissue evidence="4">Leaf</tissue>
    </source>
</reference>
<dbReference type="KEGG" id="rarg:115754970"/>
<dbReference type="PROSITE" id="PS50006">
    <property type="entry name" value="FHA_DOMAIN"/>
    <property type="match status" value="1"/>
</dbReference>
<dbReference type="RefSeq" id="XP_030550037.2">
    <property type="nucleotide sequence ID" value="XM_030694177.2"/>
</dbReference>
<dbReference type="Pfam" id="PF00498">
    <property type="entry name" value="FHA"/>
    <property type="match status" value="1"/>
</dbReference>
<protein>
    <submittedName>
        <fullName evidence="4">FHA domain-containing protein At4g14490-like</fullName>
    </submittedName>
</protein>
<feature type="region of interest" description="Disordered" evidence="1">
    <location>
        <begin position="124"/>
        <end position="165"/>
    </location>
</feature>
<dbReference type="InterPro" id="IPR008984">
    <property type="entry name" value="SMAD_FHA_dom_sf"/>
</dbReference>
<feature type="region of interest" description="Disordered" evidence="1">
    <location>
        <begin position="327"/>
        <end position="391"/>
    </location>
</feature>
<dbReference type="Gene3D" id="2.60.200.20">
    <property type="match status" value="1"/>
</dbReference>
<dbReference type="InterPro" id="IPR000253">
    <property type="entry name" value="FHA_dom"/>
</dbReference>
<feature type="compositionally biased region" description="Basic and acidic residues" evidence="1">
    <location>
        <begin position="128"/>
        <end position="138"/>
    </location>
</feature>